<organism evidence="7 8">
    <name type="scientific">Schleiferilactobacillus harbinensis</name>
    <dbReference type="NCBI Taxonomy" id="304207"/>
    <lineage>
        <taxon>Bacteria</taxon>
        <taxon>Bacillati</taxon>
        <taxon>Bacillota</taxon>
        <taxon>Bacilli</taxon>
        <taxon>Lactobacillales</taxon>
        <taxon>Lactobacillaceae</taxon>
        <taxon>Schleiferilactobacillus</taxon>
    </lineage>
</organism>
<evidence type="ECO:0000313" key="7">
    <source>
        <dbReference type="EMBL" id="MEE6716441.1"/>
    </source>
</evidence>
<feature type="signal peptide" evidence="5">
    <location>
        <begin position="1"/>
        <end position="26"/>
    </location>
</feature>
<protein>
    <submittedName>
        <fullName evidence="7">NlpC/P60 family protein</fullName>
    </submittedName>
</protein>
<dbReference type="Pfam" id="PF00877">
    <property type="entry name" value="NLPC_P60"/>
    <property type="match status" value="1"/>
</dbReference>
<sequence>MTGKRTHTGMVTLASAAVLLGGGVIAANTTTKKVKAATTDYVKVLYAANLRQGPGLKYATLRTLNQGEAYKTYTTQQADGYTWYNLGGSQWVAGAAVEPGTGTPAAGSATGPTTTQTGWVTVNTAANLRSGAGLTYGVVRGLSQGEAYKYFATKQADGYIWYNLGGDQWVAGVAVTAGTGLYPGNGTSSGSNAGNNAGGGDPIVTPTPNQTGSVRVNYAANIRQGAGTSYAISKTLAAGGTYSYTAAQQADGYVWYCIGNNEWIASAAVTVVSDAASGGSGTSTPGNSVTPPANQTKVAAVIALAQQQLGKPYVWGGKGPDVFDCSGLMYYIFLNAAGVNIGGWTVPQESSGQSVSLNALQPGDIIFWGPRGNTYHDALYIGNNQYIAAPEPGDVVRIQTISPGFAPSMAVRVL</sequence>
<keyword evidence="2" id="KW-0645">Protease</keyword>
<keyword evidence="4" id="KW-0788">Thiol protease</keyword>
<feature type="domain" description="NlpC/P60" evidence="6">
    <location>
        <begin position="295"/>
        <end position="414"/>
    </location>
</feature>
<evidence type="ECO:0000313" key="8">
    <source>
        <dbReference type="Proteomes" id="UP001330016"/>
    </source>
</evidence>
<feature type="chain" id="PRO_5045687514" evidence="5">
    <location>
        <begin position="27"/>
        <end position="414"/>
    </location>
</feature>
<gene>
    <name evidence="7" type="ORF">PS435_11280</name>
</gene>
<keyword evidence="3" id="KW-0378">Hydrolase</keyword>
<evidence type="ECO:0000256" key="5">
    <source>
        <dbReference type="SAM" id="SignalP"/>
    </source>
</evidence>
<dbReference type="PROSITE" id="PS51935">
    <property type="entry name" value="NLPC_P60"/>
    <property type="match status" value="1"/>
</dbReference>
<evidence type="ECO:0000259" key="6">
    <source>
        <dbReference type="PROSITE" id="PS51935"/>
    </source>
</evidence>
<dbReference type="InterPro" id="IPR000064">
    <property type="entry name" value="NLP_P60_dom"/>
</dbReference>
<dbReference type="EMBL" id="JAQSGK010000034">
    <property type="protein sequence ID" value="MEE6716441.1"/>
    <property type="molecule type" value="Genomic_DNA"/>
</dbReference>
<keyword evidence="5" id="KW-0732">Signal</keyword>
<dbReference type="PANTHER" id="PTHR47359">
    <property type="entry name" value="PEPTIDOGLYCAN DL-ENDOPEPTIDASE CWLO"/>
    <property type="match status" value="1"/>
</dbReference>
<evidence type="ECO:0000256" key="4">
    <source>
        <dbReference type="ARBA" id="ARBA00022807"/>
    </source>
</evidence>
<evidence type="ECO:0000256" key="3">
    <source>
        <dbReference type="ARBA" id="ARBA00022801"/>
    </source>
</evidence>
<dbReference type="InterPro" id="IPR051794">
    <property type="entry name" value="PG_Endopeptidase_C40"/>
</dbReference>
<dbReference type="SUPFAM" id="SSF54001">
    <property type="entry name" value="Cysteine proteinases"/>
    <property type="match status" value="1"/>
</dbReference>
<dbReference type="InterPro" id="IPR038765">
    <property type="entry name" value="Papain-like_cys_pep_sf"/>
</dbReference>
<evidence type="ECO:0000256" key="1">
    <source>
        <dbReference type="ARBA" id="ARBA00007074"/>
    </source>
</evidence>
<dbReference type="Proteomes" id="UP001330016">
    <property type="component" value="Unassembled WGS sequence"/>
</dbReference>
<dbReference type="SMART" id="SM00287">
    <property type="entry name" value="SH3b"/>
    <property type="match status" value="3"/>
</dbReference>
<comment type="caution">
    <text evidence="7">The sequence shown here is derived from an EMBL/GenBank/DDBJ whole genome shotgun (WGS) entry which is preliminary data.</text>
</comment>
<dbReference type="InterPro" id="IPR003646">
    <property type="entry name" value="SH3-like_bac-type"/>
</dbReference>
<keyword evidence="8" id="KW-1185">Reference proteome</keyword>
<comment type="similarity">
    <text evidence="1">Belongs to the peptidase C40 family.</text>
</comment>
<dbReference type="Gene3D" id="3.90.1720.10">
    <property type="entry name" value="endopeptidase domain like (from Nostoc punctiforme)"/>
    <property type="match status" value="1"/>
</dbReference>
<dbReference type="RefSeq" id="WP_331244101.1">
    <property type="nucleotide sequence ID" value="NZ_JAQSGJ010000034.1"/>
</dbReference>
<accession>A0ABU7T1F6</accession>
<reference evidence="7 8" key="1">
    <citation type="submission" date="2023-02" db="EMBL/GenBank/DDBJ databases">
        <title>The predominant lactic acid bacteria and yeasts involved in the spontaneous fermentation of millet during the production of the traditional porridge Hausa koko in Ghana.</title>
        <authorList>
            <person name="Atter A."/>
            <person name="Diaz M."/>
        </authorList>
    </citation>
    <scope>NUCLEOTIDE SEQUENCE [LARGE SCALE GENOMIC DNA]</scope>
    <source>
        <strain evidence="7 8">FI11640</strain>
    </source>
</reference>
<name>A0ABU7T1F6_9LACO</name>
<proteinExistence type="inferred from homology"/>
<evidence type="ECO:0000256" key="2">
    <source>
        <dbReference type="ARBA" id="ARBA00022670"/>
    </source>
</evidence>
<dbReference type="PANTHER" id="PTHR47359:SF3">
    <property type="entry name" value="NLP_P60 DOMAIN-CONTAINING PROTEIN-RELATED"/>
    <property type="match status" value="1"/>
</dbReference>